<sequence>MQSERRYAPENSAGSDGGRDIGIVKALGVPVAPEPLDVARVQRPAKSSVVESQLDQFTFPMHPEIPHVN</sequence>
<protein>
    <recommendedName>
        <fullName evidence="4">Transposase</fullName>
    </recommendedName>
</protein>
<evidence type="ECO:0000313" key="3">
    <source>
        <dbReference type="Proteomes" id="UP001479933"/>
    </source>
</evidence>
<keyword evidence="3" id="KW-1185">Reference proteome</keyword>
<dbReference type="RefSeq" id="WP_341264518.1">
    <property type="nucleotide sequence ID" value="NZ_CP136137.1"/>
</dbReference>
<organism evidence="2 3">
    <name type="scientific">Gordonia hydrophobica</name>
    <dbReference type="NCBI Taxonomy" id="40516"/>
    <lineage>
        <taxon>Bacteria</taxon>
        <taxon>Bacillati</taxon>
        <taxon>Actinomycetota</taxon>
        <taxon>Actinomycetes</taxon>
        <taxon>Mycobacteriales</taxon>
        <taxon>Gordoniaceae</taxon>
        <taxon>Gordonia</taxon>
    </lineage>
</organism>
<evidence type="ECO:0000313" key="2">
    <source>
        <dbReference type="EMBL" id="WYY06293.1"/>
    </source>
</evidence>
<evidence type="ECO:0008006" key="4">
    <source>
        <dbReference type="Google" id="ProtNLM"/>
    </source>
</evidence>
<gene>
    <name evidence="2" type="ORF">RVF87_14595</name>
</gene>
<dbReference type="Proteomes" id="UP001479933">
    <property type="component" value="Chromosome"/>
</dbReference>
<accession>A0ABZ2TY72</accession>
<reference evidence="2 3" key="1">
    <citation type="journal article" date="2023" name="Virus Evol.">
        <title>Computational host range prediction-The good, the bad, and the ugly.</title>
        <authorList>
            <person name="Howell A.A."/>
            <person name="Versoza C.J."/>
            <person name="Pfeifer S.P."/>
        </authorList>
    </citation>
    <scope>NUCLEOTIDE SEQUENCE [LARGE SCALE GENOMIC DNA]</scope>
    <source>
        <strain evidence="2 3">1610/1b</strain>
    </source>
</reference>
<dbReference type="EMBL" id="CP136137">
    <property type="protein sequence ID" value="WYY06293.1"/>
    <property type="molecule type" value="Genomic_DNA"/>
</dbReference>
<name>A0ABZ2TY72_9ACTN</name>
<proteinExistence type="predicted"/>
<feature type="region of interest" description="Disordered" evidence="1">
    <location>
        <begin position="1"/>
        <end position="21"/>
    </location>
</feature>
<evidence type="ECO:0000256" key="1">
    <source>
        <dbReference type="SAM" id="MobiDB-lite"/>
    </source>
</evidence>